<comment type="caution">
    <text evidence="3">The sequence shown here is derived from an EMBL/GenBank/DDBJ whole genome shotgun (WGS) entry which is preliminary data.</text>
</comment>
<feature type="compositionally biased region" description="Basic and acidic residues" evidence="2">
    <location>
        <begin position="189"/>
        <end position="211"/>
    </location>
</feature>
<dbReference type="GO" id="GO:0004817">
    <property type="term" value="F:cysteine-tRNA ligase activity"/>
    <property type="evidence" value="ECO:0007669"/>
    <property type="project" value="TreeGrafter"/>
</dbReference>
<evidence type="ECO:0000256" key="1">
    <source>
        <dbReference type="ARBA" id="ARBA00039362"/>
    </source>
</evidence>
<protein>
    <recommendedName>
        <fullName evidence="1">Cysteine--tRNA ligase, cytoplasmic</fullName>
    </recommendedName>
</protein>
<accession>A0A6A0GS64</accession>
<evidence type="ECO:0000256" key="2">
    <source>
        <dbReference type="SAM" id="MobiDB-lite"/>
    </source>
</evidence>
<reference evidence="3" key="1">
    <citation type="submission" date="2014-08" db="EMBL/GenBank/DDBJ databases">
        <authorList>
            <person name="Murali S."/>
            <person name="Richards S."/>
            <person name="Bandaranaike D."/>
            <person name="Bellair M."/>
            <person name="Blankenburg K."/>
            <person name="Chao H."/>
            <person name="Dinh H."/>
            <person name="Doddapaneni H."/>
            <person name="Dugan-Rocha S."/>
            <person name="Elkadiri S."/>
            <person name="Gnanaolivu R."/>
            <person name="Hughes D."/>
            <person name="Lee S."/>
            <person name="Li M."/>
            <person name="Ming W."/>
            <person name="Munidasa M."/>
            <person name="Muniz J."/>
            <person name="Nguyen L."/>
            <person name="Osuji N."/>
            <person name="Pu L.-L."/>
            <person name="Puazo M."/>
            <person name="Skinner E."/>
            <person name="Qu C."/>
            <person name="Quiroz J."/>
            <person name="Raj R."/>
            <person name="Weissenberger G."/>
            <person name="Xin Y."/>
            <person name="Zou X."/>
            <person name="Han Y."/>
            <person name="Worley K."/>
            <person name="Muzny D."/>
            <person name="Gibbs R."/>
        </authorList>
    </citation>
    <scope>NUCLEOTIDE SEQUENCE</scope>
    <source>
        <strain evidence="3">HAZT.00-mixed</strain>
        <tissue evidence="3">Whole organism</tissue>
    </source>
</reference>
<sequence>MEVIQHEFNISYDLGKSDCFKRRISVHEALCDSIDTRTALEQLRELVSDANKYINSKNELNGQLVWNISSYVSRILGVFGVTLSSAGADGSQSDDVLLPLCQVVADLREKLRGLSREPSTDVKELQMKQLQLCDDIRDSLLPPLGVRLEDREGRAPSIKIVDPEELKKEIAAKKAAEEEKRMEKQKKKQAADAKAAQEKAKVMEPPEEMFRTAEYSAWDGTTGIPTHDAKGEEITKSQGKKLAKLQEAYRKKYDKWLQQQQQA</sequence>
<evidence type="ECO:0000313" key="3">
    <source>
        <dbReference type="EMBL" id="KAA0186025.1"/>
    </source>
</evidence>
<feature type="region of interest" description="Disordered" evidence="2">
    <location>
        <begin position="177"/>
        <end position="239"/>
    </location>
</feature>
<dbReference type="GO" id="GO:0006423">
    <property type="term" value="P:cysteinyl-tRNA aminoacylation"/>
    <property type="evidence" value="ECO:0007669"/>
    <property type="project" value="TreeGrafter"/>
</dbReference>
<gene>
    <name evidence="3" type="ORF">HAZT_HAZT007345</name>
</gene>
<keyword evidence="3" id="KW-0436">Ligase</keyword>
<dbReference type="GO" id="GO:0005737">
    <property type="term" value="C:cytoplasm"/>
    <property type="evidence" value="ECO:0007669"/>
    <property type="project" value="TreeGrafter"/>
</dbReference>
<dbReference type="Gene3D" id="1.20.120.1910">
    <property type="entry name" value="Cysteine-tRNA ligase, C-terminal anti-codon recognition domain"/>
    <property type="match status" value="1"/>
</dbReference>
<dbReference type="PANTHER" id="PTHR10890">
    <property type="entry name" value="CYSTEINYL-TRNA SYNTHETASE"/>
    <property type="match status" value="1"/>
</dbReference>
<organism evidence="3">
    <name type="scientific">Hyalella azteca</name>
    <name type="common">Amphipod</name>
    <dbReference type="NCBI Taxonomy" id="294128"/>
    <lineage>
        <taxon>Eukaryota</taxon>
        <taxon>Metazoa</taxon>
        <taxon>Ecdysozoa</taxon>
        <taxon>Arthropoda</taxon>
        <taxon>Crustacea</taxon>
        <taxon>Multicrustacea</taxon>
        <taxon>Malacostraca</taxon>
        <taxon>Eumalacostraca</taxon>
        <taxon>Peracarida</taxon>
        <taxon>Amphipoda</taxon>
        <taxon>Senticaudata</taxon>
        <taxon>Talitrida</taxon>
        <taxon>Talitroidea</taxon>
        <taxon>Hyalellidae</taxon>
        <taxon>Hyalella</taxon>
    </lineage>
</organism>
<dbReference type="EMBL" id="JQDR03015844">
    <property type="protein sequence ID" value="KAA0186025.1"/>
    <property type="molecule type" value="Genomic_DNA"/>
</dbReference>
<proteinExistence type="predicted"/>
<reference evidence="3" key="3">
    <citation type="submission" date="2019-06" db="EMBL/GenBank/DDBJ databases">
        <authorList>
            <person name="Poynton C."/>
            <person name="Hasenbein S."/>
            <person name="Benoit J.B."/>
            <person name="Sepulveda M.S."/>
            <person name="Poelchau M.F."/>
            <person name="Murali S.C."/>
            <person name="Chen S."/>
            <person name="Glastad K.M."/>
            <person name="Werren J.H."/>
            <person name="Vineis J.H."/>
            <person name="Bowen J.L."/>
            <person name="Friedrich M."/>
            <person name="Jones J."/>
            <person name="Robertson H.M."/>
            <person name="Feyereisen R."/>
            <person name="Mechler-Hickson A."/>
            <person name="Mathers N."/>
            <person name="Lee C.E."/>
            <person name="Colbourne J.K."/>
            <person name="Biales A."/>
            <person name="Johnston J.S."/>
            <person name="Wellborn G.A."/>
            <person name="Rosendale A.J."/>
            <person name="Cridge A.G."/>
            <person name="Munoz-Torres M.C."/>
            <person name="Bain P.A."/>
            <person name="Manny A.R."/>
            <person name="Major K.M."/>
            <person name="Lambert F.N."/>
            <person name="Vulpe C.D."/>
            <person name="Tuck P."/>
            <person name="Blalock B.J."/>
            <person name="Lin Y.-Y."/>
            <person name="Smith M.E."/>
            <person name="Ochoa-Acuna H."/>
            <person name="Chen M.-J.M."/>
            <person name="Childers C.P."/>
            <person name="Qu J."/>
            <person name="Dugan S."/>
            <person name="Lee S.L."/>
            <person name="Chao H."/>
            <person name="Dinh H."/>
            <person name="Han Y."/>
            <person name="Doddapaneni H."/>
            <person name="Worley K.C."/>
            <person name="Muzny D.M."/>
            <person name="Gibbs R.A."/>
            <person name="Richards S."/>
        </authorList>
    </citation>
    <scope>NUCLEOTIDE SEQUENCE</scope>
    <source>
        <strain evidence="3">HAZT.00-mixed</strain>
        <tissue evidence="3">Whole organism</tissue>
    </source>
</reference>
<name>A0A6A0GS64_HYAAZ</name>
<dbReference type="Proteomes" id="UP000711488">
    <property type="component" value="Unassembled WGS sequence"/>
</dbReference>
<dbReference type="SUPFAM" id="SSF47323">
    <property type="entry name" value="Anticodon-binding domain of a subclass of class I aminoacyl-tRNA synthetases"/>
    <property type="match status" value="1"/>
</dbReference>
<dbReference type="AlphaFoldDB" id="A0A6A0GS64"/>
<reference evidence="3" key="2">
    <citation type="journal article" date="2018" name="Environ. Sci. Technol.">
        <title>The Toxicogenome of Hyalella azteca: A Model for Sediment Ecotoxicology and Evolutionary Toxicology.</title>
        <authorList>
            <person name="Poynton H.C."/>
            <person name="Hasenbein S."/>
            <person name="Benoit J.B."/>
            <person name="Sepulveda M.S."/>
            <person name="Poelchau M.F."/>
            <person name="Hughes D.S.T."/>
            <person name="Murali S.C."/>
            <person name="Chen S."/>
            <person name="Glastad K.M."/>
            <person name="Goodisman M.A.D."/>
            <person name="Werren J.H."/>
            <person name="Vineis J.H."/>
            <person name="Bowen J.L."/>
            <person name="Friedrich M."/>
            <person name="Jones J."/>
            <person name="Robertson H.M."/>
            <person name="Feyereisen R."/>
            <person name="Mechler-Hickson A."/>
            <person name="Mathers N."/>
            <person name="Lee C.E."/>
            <person name="Colbourne J.K."/>
            <person name="Biales A."/>
            <person name="Johnston J.S."/>
            <person name="Wellborn G.A."/>
            <person name="Rosendale A.J."/>
            <person name="Cridge A.G."/>
            <person name="Munoz-Torres M.C."/>
            <person name="Bain P.A."/>
            <person name="Manny A.R."/>
            <person name="Major K.M."/>
            <person name="Lambert F.N."/>
            <person name="Vulpe C.D."/>
            <person name="Tuck P."/>
            <person name="Blalock B.J."/>
            <person name="Lin Y.Y."/>
            <person name="Smith M.E."/>
            <person name="Ochoa-Acuna H."/>
            <person name="Chen M.M."/>
            <person name="Childers C.P."/>
            <person name="Qu J."/>
            <person name="Dugan S."/>
            <person name="Lee S.L."/>
            <person name="Chao H."/>
            <person name="Dinh H."/>
            <person name="Han Y."/>
            <person name="Doddapaneni H."/>
            <person name="Worley K.C."/>
            <person name="Muzny D.M."/>
            <person name="Gibbs R.A."/>
            <person name="Richards S."/>
        </authorList>
    </citation>
    <scope>NUCLEOTIDE SEQUENCE</scope>
    <source>
        <strain evidence="3">HAZT.00-mixed</strain>
        <tissue evidence="3">Whole organism</tissue>
    </source>
</reference>
<dbReference type="GO" id="GO:0005524">
    <property type="term" value="F:ATP binding"/>
    <property type="evidence" value="ECO:0007669"/>
    <property type="project" value="InterPro"/>
</dbReference>
<dbReference type="InterPro" id="IPR009080">
    <property type="entry name" value="tRNAsynth_Ia_anticodon-bd"/>
</dbReference>
<dbReference type="InterPro" id="IPR024909">
    <property type="entry name" value="Cys-tRNA/MSH_ligase"/>
</dbReference>
<dbReference type="PANTHER" id="PTHR10890:SF3">
    <property type="entry name" value="CYSTEINE--TRNA LIGASE, CYTOPLASMIC"/>
    <property type="match status" value="1"/>
</dbReference>